<keyword evidence="1" id="KW-0472">Membrane</keyword>
<accession>A0A1G8CSG0</accession>
<feature type="domain" description="DUF218" evidence="2">
    <location>
        <begin position="64"/>
        <end position="188"/>
    </location>
</feature>
<dbReference type="AlphaFoldDB" id="A0A1G8CSG0"/>
<feature type="transmembrane region" description="Helical" evidence="1">
    <location>
        <begin position="20"/>
        <end position="48"/>
    </location>
</feature>
<dbReference type="EMBL" id="FNCV01000007">
    <property type="protein sequence ID" value="SDH48477.1"/>
    <property type="molecule type" value="Genomic_DNA"/>
</dbReference>
<dbReference type="GO" id="GO:0043164">
    <property type="term" value="P:Gram-negative-bacterium-type cell wall biogenesis"/>
    <property type="evidence" value="ECO:0007669"/>
    <property type="project" value="TreeGrafter"/>
</dbReference>
<organism evidence="3 4">
    <name type="scientific">Roseospirillum parvum</name>
    <dbReference type="NCBI Taxonomy" id="83401"/>
    <lineage>
        <taxon>Bacteria</taxon>
        <taxon>Pseudomonadati</taxon>
        <taxon>Pseudomonadota</taxon>
        <taxon>Alphaproteobacteria</taxon>
        <taxon>Rhodospirillales</taxon>
        <taxon>Rhodospirillaceae</taxon>
        <taxon>Roseospirillum</taxon>
    </lineage>
</organism>
<keyword evidence="1" id="KW-0812">Transmembrane</keyword>
<dbReference type="GO" id="GO:0005886">
    <property type="term" value="C:plasma membrane"/>
    <property type="evidence" value="ECO:0007669"/>
    <property type="project" value="TreeGrafter"/>
</dbReference>
<evidence type="ECO:0000256" key="1">
    <source>
        <dbReference type="SAM" id="Phobius"/>
    </source>
</evidence>
<dbReference type="PANTHER" id="PTHR30336">
    <property type="entry name" value="INNER MEMBRANE PROTEIN, PROBABLE PERMEASE"/>
    <property type="match status" value="1"/>
</dbReference>
<dbReference type="Proteomes" id="UP000217076">
    <property type="component" value="Unassembled WGS sequence"/>
</dbReference>
<name>A0A1G8CSG0_9PROT</name>
<evidence type="ECO:0000313" key="3">
    <source>
        <dbReference type="EMBL" id="SDH48477.1"/>
    </source>
</evidence>
<dbReference type="STRING" id="83401.SAMN05421742_10789"/>
<dbReference type="GO" id="GO:0000270">
    <property type="term" value="P:peptidoglycan metabolic process"/>
    <property type="evidence" value="ECO:0007669"/>
    <property type="project" value="TreeGrafter"/>
</dbReference>
<evidence type="ECO:0000313" key="4">
    <source>
        <dbReference type="Proteomes" id="UP000217076"/>
    </source>
</evidence>
<proteinExistence type="predicted"/>
<dbReference type="CDD" id="cd06259">
    <property type="entry name" value="YdcF-like"/>
    <property type="match status" value="1"/>
</dbReference>
<evidence type="ECO:0000259" key="2">
    <source>
        <dbReference type="Pfam" id="PF02698"/>
    </source>
</evidence>
<protein>
    <submittedName>
        <fullName evidence="3">Uncharacterized SAM-binding protein YcdF, DUF218 family</fullName>
    </submittedName>
</protein>
<dbReference type="PANTHER" id="PTHR30336:SF4">
    <property type="entry name" value="ENVELOPE BIOGENESIS FACTOR ELYC"/>
    <property type="match status" value="1"/>
</dbReference>
<dbReference type="Pfam" id="PF02698">
    <property type="entry name" value="DUF218"/>
    <property type="match status" value="1"/>
</dbReference>
<dbReference type="InterPro" id="IPR003848">
    <property type="entry name" value="DUF218"/>
</dbReference>
<dbReference type="InterPro" id="IPR051599">
    <property type="entry name" value="Cell_Envelope_Assoc"/>
</dbReference>
<sequence length="225" mass="23565">MPHPSPLAAPPPRRPTGPLVALVKAGLAAALVIAGAWLAGLFAFVAALPGEDTWHHRAPPPGSAIVVLTGGSERLTAGVDLLAEDGQRVLFISGVNRAVDAATLAHQLGPAAEAALAEGRLEIGHAARNTPGNAAEVAAWASRRGIDGLILVTAAYHMPRSLFELRRALPGVRIVPHPVFPASVRQGDWWRWPGTSLLLAGEYTKYLLTRGRHLLGLTAPPIANP</sequence>
<gene>
    <name evidence="3" type="ORF">SAMN05421742_10789</name>
</gene>
<reference evidence="4" key="1">
    <citation type="submission" date="2016-10" db="EMBL/GenBank/DDBJ databases">
        <authorList>
            <person name="Varghese N."/>
            <person name="Submissions S."/>
        </authorList>
    </citation>
    <scope>NUCLEOTIDE SEQUENCE [LARGE SCALE GENOMIC DNA]</scope>
    <source>
        <strain evidence="4">930I</strain>
    </source>
</reference>
<keyword evidence="1" id="KW-1133">Transmembrane helix</keyword>
<keyword evidence="4" id="KW-1185">Reference proteome</keyword>